<evidence type="ECO:0000313" key="2">
    <source>
        <dbReference type="Proteomes" id="UP001221413"/>
    </source>
</evidence>
<comment type="caution">
    <text evidence="1">The sequence shown here is derived from an EMBL/GenBank/DDBJ whole genome shotgun (WGS) entry which is preliminary data.</text>
</comment>
<dbReference type="EMBL" id="JAQGDS010000001">
    <property type="protein sequence ID" value="KAJ6264479.1"/>
    <property type="molecule type" value="Genomic_DNA"/>
</dbReference>
<sequence length="362" mass="41935">MQAQDYLALAGVDLDRLIKLPGELQDDILAQLPPGELVRLLRSDPPVHQRTLGSWNLTLFSAEHLIHLYEWNAEAVDNHSQAPSNQNYVLDIRARLITQLRRSLRALVFGAPPSDGAQRPLRFTSLSIYYHQIEKMFENSRSSGAGGGSRNGDNFPPDDEIISFIRDFTRKKRTVQDFCAKLYDLDRFLKVCRERPKFPISDETERSLLFCWSAMEFIISGNGRMVTRYEIPQRWSQFEERLARIFDGEGRSQLRQTAMLQGELARILGMYCNFIGDCNASFLEDIYTELLPKHDQAKLECYAMFTLSHGFERALRLLEQEHLVIEFLKDQNCRHVRAWGKFRKDVPLFYVTDIPETNQPVL</sequence>
<accession>A0AAD6J4X6</accession>
<dbReference type="AlphaFoldDB" id="A0AAD6J4X6"/>
<keyword evidence="2" id="KW-1185">Reference proteome</keyword>
<name>A0AAD6J4X6_DREDA</name>
<dbReference type="Proteomes" id="UP001221413">
    <property type="component" value="Unassembled WGS sequence"/>
</dbReference>
<reference evidence="1" key="1">
    <citation type="submission" date="2023-01" db="EMBL/GenBank/DDBJ databases">
        <title>The chitinases involved in constricting ring structure development in the nematode-trapping fungus Drechslerella dactyloides.</title>
        <authorList>
            <person name="Wang R."/>
            <person name="Zhang L."/>
            <person name="Tang P."/>
            <person name="Li S."/>
            <person name="Liang L."/>
        </authorList>
    </citation>
    <scope>NUCLEOTIDE SEQUENCE</scope>
    <source>
        <strain evidence="1">YMF1.00031</strain>
    </source>
</reference>
<gene>
    <name evidence="1" type="ORF">Dda_0625</name>
</gene>
<proteinExistence type="predicted"/>
<evidence type="ECO:0000313" key="1">
    <source>
        <dbReference type="EMBL" id="KAJ6264479.1"/>
    </source>
</evidence>
<protein>
    <submittedName>
        <fullName evidence="1">Uncharacterized protein</fullName>
    </submittedName>
</protein>
<organism evidence="1 2">
    <name type="scientific">Drechslerella dactyloides</name>
    <name type="common">Nematode-trapping fungus</name>
    <name type="synonym">Arthrobotrys dactyloides</name>
    <dbReference type="NCBI Taxonomy" id="74499"/>
    <lineage>
        <taxon>Eukaryota</taxon>
        <taxon>Fungi</taxon>
        <taxon>Dikarya</taxon>
        <taxon>Ascomycota</taxon>
        <taxon>Pezizomycotina</taxon>
        <taxon>Orbiliomycetes</taxon>
        <taxon>Orbiliales</taxon>
        <taxon>Orbiliaceae</taxon>
        <taxon>Drechslerella</taxon>
    </lineage>
</organism>